<dbReference type="InterPro" id="IPR050832">
    <property type="entry name" value="Bact_Acetyltransf"/>
</dbReference>
<keyword evidence="5" id="KW-1185">Reference proteome</keyword>
<reference evidence="4 5" key="1">
    <citation type="submission" date="2014-04" db="EMBL/GenBank/DDBJ databases">
        <title>Whole genome shotgun sequence of Geobacillus caldoxylosilyticus NBRC 107762.</title>
        <authorList>
            <person name="Hosoyama A."/>
            <person name="Hosoyama Y."/>
            <person name="Katano-Makiyama Y."/>
            <person name="Tsuchikane K."/>
            <person name="Ohji S."/>
            <person name="Ichikawa N."/>
            <person name="Yamazoe A."/>
            <person name="Fujita N."/>
        </authorList>
    </citation>
    <scope>NUCLEOTIDE SEQUENCE [LARGE SCALE GENOMIC DNA]</scope>
    <source>
        <strain evidence="4 5">NBRC 107762</strain>
    </source>
</reference>
<evidence type="ECO:0000256" key="2">
    <source>
        <dbReference type="ARBA" id="ARBA00023315"/>
    </source>
</evidence>
<comment type="caution">
    <text evidence="4">The sequence shown here is derived from an EMBL/GenBank/DDBJ whole genome shotgun (WGS) entry which is preliminary data.</text>
</comment>
<gene>
    <name evidence="4" type="ORF">GCA01S_012_00390</name>
</gene>
<name>A0A023DCT4_9BACL</name>
<dbReference type="InterPro" id="IPR016181">
    <property type="entry name" value="Acyl_CoA_acyltransferase"/>
</dbReference>
<proteinExistence type="predicted"/>
<dbReference type="Pfam" id="PF00583">
    <property type="entry name" value="Acetyltransf_1"/>
    <property type="match status" value="1"/>
</dbReference>
<dbReference type="OrthoDB" id="9796381at2"/>
<accession>A0A023DCT4</accession>
<feature type="domain" description="N-acetyltransferase" evidence="3">
    <location>
        <begin position="1"/>
        <end position="135"/>
    </location>
</feature>
<dbReference type="InterPro" id="IPR000182">
    <property type="entry name" value="GNAT_dom"/>
</dbReference>
<dbReference type="Gene3D" id="3.40.630.30">
    <property type="match status" value="1"/>
</dbReference>
<dbReference type="CDD" id="cd04301">
    <property type="entry name" value="NAT_SF"/>
    <property type="match status" value="1"/>
</dbReference>
<organism evidence="4 5">
    <name type="scientific">Parageobacillus caldoxylosilyticus NBRC 107762</name>
    <dbReference type="NCBI Taxonomy" id="1220594"/>
    <lineage>
        <taxon>Bacteria</taxon>
        <taxon>Bacillati</taxon>
        <taxon>Bacillota</taxon>
        <taxon>Bacilli</taxon>
        <taxon>Bacillales</taxon>
        <taxon>Anoxybacillaceae</taxon>
        <taxon>Saccharococcus</taxon>
    </lineage>
</organism>
<dbReference type="AlphaFoldDB" id="A0A023DCT4"/>
<evidence type="ECO:0000313" key="4">
    <source>
        <dbReference type="EMBL" id="GAJ39109.1"/>
    </source>
</evidence>
<dbReference type="Proteomes" id="UP000023561">
    <property type="component" value="Unassembled WGS sequence"/>
</dbReference>
<dbReference type="PANTHER" id="PTHR43877">
    <property type="entry name" value="AMINOALKYLPHOSPHONATE N-ACETYLTRANSFERASE-RELATED-RELATED"/>
    <property type="match status" value="1"/>
</dbReference>
<evidence type="ECO:0000259" key="3">
    <source>
        <dbReference type="PROSITE" id="PS51186"/>
    </source>
</evidence>
<dbReference type="SUPFAM" id="SSF55729">
    <property type="entry name" value="Acyl-CoA N-acyltransferases (Nat)"/>
    <property type="match status" value="1"/>
</dbReference>
<dbReference type="RefSeq" id="WP_042407783.1">
    <property type="nucleotide sequence ID" value="NZ_BAWO01000012.1"/>
</dbReference>
<dbReference type="EMBL" id="BAWO01000012">
    <property type="protein sequence ID" value="GAJ39109.1"/>
    <property type="molecule type" value="Genomic_DNA"/>
</dbReference>
<evidence type="ECO:0000313" key="5">
    <source>
        <dbReference type="Proteomes" id="UP000023561"/>
    </source>
</evidence>
<dbReference type="GO" id="GO:0016747">
    <property type="term" value="F:acyltransferase activity, transferring groups other than amino-acyl groups"/>
    <property type="evidence" value="ECO:0007669"/>
    <property type="project" value="InterPro"/>
</dbReference>
<dbReference type="PROSITE" id="PS51186">
    <property type="entry name" value="GNAT"/>
    <property type="match status" value="1"/>
</dbReference>
<protein>
    <recommendedName>
        <fullName evidence="3">N-acetyltransferase domain-containing protein</fullName>
    </recommendedName>
</protein>
<evidence type="ECO:0000256" key="1">
    <source>
        <dbReference type="ARBA" id="ARBA00022679"/>
    </source>
</evidence>
<keyword evidence="1" id="KW-0808">Transferase</keyword>
<sequence>MNFRDFTLNDFDSVIHLWRKAGLILSRSDTLEGIKEKLKRDPELFFVVEEDGRIIGAVMGCYDGRRGWINHLAVDPEYQGRNIGREIMMELEKRFKKLGCEKVNLLIEKDNCKVQGFYEKLGFKTDELIFMEKWI</sequence>
<dbReference type="NCBIfam" id="NF002959">
    <property type="entry name" value="PRK03624.1"/>
    <property type="match status" value="1"/>
</dbReference>
<keyword evidence="2" id="KW-0012">Acyltransferase</keyword>